<name>A0ABY9YD64_9GAMM</name>
<sequence length="109" mass="12296">MSWYTIVQVSNVGDLEVAFETVEAEVASNLKRDGVHPDVLDQLRKSFEQGEASCNLHPAYLQTLFAEMAPLVTDGMLEVRCLGEEFKSTWIMSIKEGRVSFRVGPWDDE</sequence>
<keyword evidence="2" id="KW-1185">Reference proteome</keyword>
<dbReference type="RefSeq" id="WP_311183337.1">
    <property type="nucleotide sequence ID" value="NZ_CP115543.1"/>
</dbReference>
<organism evidence="1 2">
    <name type="scientific">Stenotrophomonas aracearum</name>
    <dbReference type="NCBI Taxonomy" id="3003272"/>
    <lineage>
        <taxon>Bacteria</taxon>
        <taxon>Pseudomonadati</taxon>
        <taxon>Pseudomonadota</taxon>
        <taxon>Gammaproteobacteria</taxon>
        <taxon>Lysobacterales</taxon>
        <taxon>Lysobacteraceae</taxon>
        <taxon>Stenotrophomonas</taxon>
    </lineage>
</organism>
<accession>A0ABY9YD64</accession>
<reference evidence="1 2" key="1">
    <citation type="submission" date="2022-12" db="EMBL/GenBank/DDBJ databases">
        <title>Two new species, Stenotrophomonas aracearum and Stenotrophomonas oahuensis, isolated from Anthurium (Araceae family) in Hawaii.</title>
        <authorList>
            <person name="Chunag S.C."/>
            <person name="Dobhal S."/>
            <person name="Alvarez A."/>
            <person name="Arif M."/>
        </authorList>
    </citation>
    <scope>NUCLEOTIDE SEQUENCE [LARGE SCALE GENOMIC DNA]</scope>
    <source>
        <strain evidence="1 2">A5588</strain>
    </source>
</reference>
<evidence type="ECO:0000313" key="1">
    <source>
        <dbReference type="EMBL" id="WNH48823.1"/>
    </source>
</evidence>
<dbReference type="EMBL" id="CP115543">
    <property type="protein sequence ID" value="WNH48823.1"/>
    <property type="molecule type" value="Genomic_DNA"/>
</dbReference>
<dbReference type="Proteomes" id="UP001305421">
    <property type="component" value="Chromosome"/>
</dbReference>
<evidence type="ECO:0000313" key="2">
    <source>
        <dbReference type="Proteomes" id="UP001305421"/>
    </source>
</evidence>
<proteinExistence type="predicted"/>
<protein>
    <submittedName>
        <fullName evidence="1">Uncharacterized protein</fullName>
    </submittedName>
</protein>
<gene>
    <name evidence="1" type="ORF">PDM28_00360</name>
</gene>